<dbReference type="Proteomes" id="UP000052015">
    <property type="component" value="Unassembled WGS sequence"/>
</dbReference>
<dbReference type="InterPro" id="IPR013325">
    <property type="entry name" value="RNA_pol_sigma_r2"/>
</dbReference>
<sequence>MRDLVLEARKDDEKKILILKKFEPLLKKCFSMYVKDKEYFEDAMQEGRVAILKCINNFKVDANVPFEAYVKRAVINSMRDFVRRIKFDYMSLEFEMTEDGSLMHEVIPSDVCIEEDMVKKEENRDLYDAIENLSPKQREVIIDYYFKRKSMVEISNNRRCHYMSVARLKDRAIDRIREEMERKE</sequence>
<evidence type="ECO:0000313" key="7">
    <source>
        <dbReference type="Proteomes" id="UP000052015"/>
    </source>
</evidence>
<accession>A0A0R3JWA4</accession>
<evidence type="ECO:0000256" key="1">
    <source>
        <dbReference type="ARBA" id="ARBA00023015"/>
    </source>
</evidence>
<dbReference type="EMBL" id="LKHP01000002">
    <property type="protein sequence ID" value="KRQ87835.1"/>
    <property type="molecule type" value="Genomic_DNA"/>
</dbReference>
<dbReference type="GO" id="GO:0006352">
    <property type="term" value="P:DNA-templated transcription initiation"/>
    <property type="evidence" value="ECO:0007669"/>
    <property type="project" value="InterPro"/>
</dbReference>
<dbReference type="NCBIfam" id="TIGR02937">
    <property type="entry name" value="sigma70-ECF"/>
    <property type="match status" value="1"/>
</dbReference>
<dbReference type="SUPFAM" id="SSF88659">
    <property type="entry name" value="Sigma3 and sigma4 domains of RNA polymerase sigma factors"/>
    <property type="match status" value="1"/>
</dbReference>
<keyword evidence="4" id="KW-0804">Transcription</keyword>
<dbReference type="InterPro" id="IPR036388">
    <property type="entry name" value="WH-like_DNA-bd_sf"/>
</dbReference>
<dbReference type="InterPro" id="IPR014284">
    <property type="entry name" value="RNA_pol_sigma-70_dom"/>
</dbReference>
<dbReference type="RefSeq" id="WP_057977025.1">
    <property type="nucleotide sequence ID" value="NZ_LKHP01000002.1"/>
</dbReference>
<comment type="caution">
    <text evidence="6">The sequence shown here is derived from an EMBL/GenBank/DDBJ whole genome shotgun (WGS) entry which is preliminary data.</text>
</comment>
<evidence type="ECO:0000313" key="6">
    <source>
        <dbReference type="EMBL" id="KRQ87835.1"/>
    </source>
</evidence>
<keyword evidence="3" id="KW-0238">DNA-binding</keyword>
<organism evidence="6 7">
    <name type="scientific">Caloramator mitchellensis</name>
    <dbReference type="NCBI Taxonomy" id="908809"/>
    <lineage>
        <taxon>Bacteria</taxon>
        <taxon>Bacillati</taxon>
        <taxon>Bacillota</taxon>
        <taxon>Clostridia</taxon>
        <taxon>Eubacteriales</taxon>
        <taxon>Clostridiaceae</taxon>
        <taxon>Caloramator</taxon>
    </lineage>
</organism>
<dbReference type="InterPro" id="IPR007627">
    <property type="entry name" value="RNA_pol_sigma70_r2"/>
</dbReference>
<keyword evidence="2" id="KW-0731">Sigma factor</keyword>
<reference evidence="6 7" key="1">
    <citation type="submission" date="2015-09" db="EMBL/GenBank/DDBJ databases">
        <title>Draft genome sequence of a Caloramator mitchellensis, a moderate thermophile from the Great Artesian Basin of Australia.</title>
        <authorList>
            <person name="Patel B.K."/>
        </authorList>
    </citation>
    <scope>NUCLEOTIDE SEQUENCE [LARGE SCALE GENOMIC DNA]</scope>
    <source>
        <strain evidence="6 7">VF08</strain>
    </source>
</reference>
<dbReference type="STRING" id="908809.ABG79_00640"/>
<evidence type="ECO:0000256" key="4">
    <source>
        <dbReference type="ARBA" id="ARBA00023163"/>
    </source>
</evidence>
<dbReference type="AlphaFoldDB" id="A0A0R3JWA4"/>
<dbReference type="GO" id="GO:0016987">
    <property type="term" value="F:sigma factor activity"/>
    <property type="evidence" value="ECO:0007669"/>
    <property type="project" value="UniProtKB-KW"/>
</dbReference>
<dbReference type="SUPFAM" id="SSF88946">
    <property type="entry name" value="Sigma2 domain of RNA polymerase sigma factors"/>
    <property type="match status" value="1"/>
</dbReference>
<gene>
    <name evidence="6" type="primary">fliA</name>
    <name evidence="6" type="ORF">ABG79_00640</name>
</gene>
<proteinExistence type="predicted"/>
<feature type="domain" description="RNA polymerase sigma-70 region 2" evidence="5">
    <location>
        <begin position="20"/>
        <end position="84"/>
    </location>
</feature>
<dbReference type="GO" id="GO:0003677">
    <property type="term" value="F:DNA binding"/>
    <property type="evidence" value="ECO:0007669"/>
    <property type="project" value="UniProtKB-KW"/>
</dbReference>
<name>A0A0R3JWA4_CALMK</name>
<evidence type="ECO:0000256" key="2">
    <source>
        <dbReference type="ARBA" id="ARBA00023082"/>
    </source>
</evidence>
<dbReference type="Gene3D" id="1.10.1740.10">
    <property type="match status" value="1"/>
</dbReference>
<dbReference type="OrthoDB" id="9784984at2"/>
<dbReference type="Pfam" id="PF04542">
    <property type="entry name" value="Sigma70_r2"/>
    <property type="match status" value="1"/>
</dbReference>
<dbReference type="PANTHER" id="PTHR30385">
    <property type="entry name" value="SIGMA FACTOR F FLAGELLAR"/>
    <property type="match status" value="1"/>
</dbReference>
<keyword evidence="7" id="KW-1185">Reference proteome</keyword>
<dbReference type="Gene3D" id="1.10.10.10">
    <property type="entry name" value="Winged helix-like DNA-binding domain superfamily/Winged helix DNA-binding domain"/>
    <property type="match status" value="1"/>
</dbReference>
<keyword evidence="1" id="KW-0805">Transcription regulation</keyword>
<evidence type="ECO:0000259" key="5">
    <source>
        <dbReference type="Pfam" id="PF04542"/>
    </source>
</evidence>
<protein>
    <submittedName>
        <fullName evidence="6">RNA polymerase sigma factor FliA</fullName>
    </submittedName>
</protein>
<dbReference type="InterPro" id="IPR013324">
    <property type="entry name" value="RNA_pol_sigma_r3/r4-like"/>
</dbReference>
<evidence type="ECO:0000256" key="3">
    <source>
        <dbReference type="ARBA" id="ARBA00023125"/>
    </source>
</evidence>